<sequence length="75" mass="8543">MKIDKVKQIVNVKSSGKSVDEIDKETVSFGEMKLKQEDRSCVHASIELHLHVVHVVPRRVFRNLVLTWNCSSGIL</sequence>
<evidence type="ECO:0000313" key="1">
    <source>
        <dbReference type="EMBL" id="GJS61511.1"/>
    </source>
</evidence>
<protein>
    <submittedName>
        <fullName evidence="1">Uncharacterized protein</fullName>
    </submittedName>
</protein>
<accession>A0ABQ4X8E1</accession>
<organism evidence="1 2">
    <name type="scientific">Tanacetum coccineum</name>
    <dbReference type="NCBI Taxonomy" id="301880"/>
    <lineage>
        <taxon>Eukaryota</taxon>
        <taxon>Viridiplantae</taxon>
        <taxon>Streptophyta</taxon>
        <taxon>Embryophyta</taxon>
        <taxon>Tracheophyta</taxon>
        <taxon>Spermatophyta</taxon>
        <taxon>Magnoliopsida</taxon>
        <taxon>eudicotyledons</taxon>
        <taxon>Gunneridae</taxon>
        <taxon>Pentapetalae</taxon>
        <taxon>asterids</taxon>
        <taxon>campanulids</taxon>
        <taxon>Asterales</taxon>
        <taxon>Asteraceae</taxon>
        <taxon>Asteroideae</taxon>
        <taxon>Anthemideae</taxon>
        <taxon>Anthemidinae</taxon>
        <taxon>Tanacetum</taxon>
    </lineage>
</organism>
<reference evidence="1" key="2">
    <citation type="submission" date="2022-01" db="EMBL/GenBank/DDBJ databases">
        <authorList>
            <person name="Yamashiro T."/>
            <person name="Shiraishi A."/>
            <person name="Satake H."/>
            <person name="Nakayama K."/>
        </authorList>
    </citation>
    <scope>NUCLEOTIDE SEQUENCE</scope>
</reference>
<dbReference type="Proteomes" id="UP001151760">
    <property type="component" value="Unassembled WGS sequence"/>
</dbReference>
<gene>
    <name evidence="1" type="ORF">Tco_0656295</name>
</gene>
<name>A0ABQ4X8E1_9ASTR</name>
<proteinExistence type="predicted"/>
<comment type="caution">
    <text evidence="1">The sequence shown here is derived from an EMBL/GenBank/DDBJ whole genome shotgun (WGS) entry which is preliminary data.</text>
</comment>
<dbReference type="EMBL" id="BQNB010009295">
    <property type="protein sequence ID" value="GJS61511.1"/>
    <property type="molecule type" value="Genomic_DNA"/>
</dbReference>
<reference evidence="1" key="1">
    <citation type="journal article" date="2022" name="Int. J. Mol. Sci.">
        <title>Draft Genome of Tanacetum Coccineum: Genomic Comparison of Closely Related Tanacetum-Family Plants.</title>
        <authorList>
            <person name="Yamashiro T."/>
            <person name="Shiraishi A."/>
            <person name="Nakayama K."/>
            <person name="Satake H."/>
        </authorList>
    </citation>
    <scope>NUCLEOTIDE SEQUENCE</scope>
</reference>
<evidence type="ECO:0000313" key="2">
    <source>
        <dbReference type="Proteomes" id="UP001151760"/>
    </source>
</evidence>
<keyword evidence="2" id="KW-1185">Reference proteome</keyword>